<organism evidence="2 3">
    <name type="scientific">Eggerthella guodeyinii</name>
    <dbReference type="NCBI Taxonomy" id="2690837"/>
    <lineage>
        <taxon>Bacteria</taxon>
        <taxon>Bacillati</taxon>
        <taxon>Actinomycetota</taxon>
        <taxon>Coriobacteriia</taxon>
        <taxon>Eggerthellales</taxon>
        <taxon>Eggerthellaceae</taxon>
        <taxon>Eggerthella</taxon>
    </lineage>
</organism>
<dbReference type="AlphaFoldDB" id="A0A6N7RRE3"/>
<proteinExistence type="predicted"/>
<gene>
    <name evidence="2" type="ORF">GJG86_15850</name>
</gene>
<feature type="signal peptide" evidence="1">
    <location>
        <begin position="1"/>
        <end position="20"/>
    </location>
</feature>
<evidence type="ECO:0008006" key="4">
    <source>
        <dbReference type="Google" id="ProtNLM"/>
    </source>
</evidence>
<sequence>MKKIGFVLCAAMFTFCLALAGCSSVSSYEGAWYSYDENGSETVLTLDKNGTFYDTDDHAGSWQKVDAGFVIDYGYDSETYIDNGDGSVSQLNDDAIAFFKDKAKAQEAAEYAGENRANEVDSFVSMVKDNLIGTWQDKSNRDWSYSFNEDGTWKHVNSSDADAYSSNLGTWRVEYNGDETARFDYIKVKIKCVDSEGNEMHLAQVDDEAGHVTVDRGLSEKIG</sequence>
<keyword evidence="1" id="KW-0732">Signal</keyword>
<dbReference type="Proteomes" id="UP000438093">
    <property type="component" value="Unassembled WGS sequence"/>
</dbReference>
<evidence type="ECO:0000313" key="3">
    <source>
        <dbReference type="Proteomes" id="UP000438093"/>
    </source>
</evidence>
<comment type="caution">
    <text evidence="2">The sequence shown here is derived from an EMBL/GenBank/DDBJ whole genome shotgun (WGS) entry which is preliminary data.</text>
</comment>
<name>A0A6N7RRE3_9ACTN</name>
<evidence type="ECO:0000313" key="2">
    <source>
        <dbReference type="EMBL" id="MRX83953.1"/>
    </source>
</evidence>
<keyword evidence="3" id="KW-1185">Reference proteome</keyword>
<dbReference type="EMBL" id="VTFY01000018">
    <property type="protein sequence ID" value="MRX83953.1"/>
    <property type="molecule type" value="Genomic_DNA"/>
</dbReference>
<accession>A0A6N7RRE3</accession>
<reference evidence="3" key="1">
    <citation type="submission" date="2019-08" db="EMBL/GenBank/DDBJ databases">
        <title>Arthrobacter sp. nov., isolated from plateau pika and Tibetan wild ass.</title>
        <authorList>
            <person name="Ge Y."/>
        </authorList>
    </citation>
    <scope>NUCLEOTIDE SEQUENCE [LARGE SCALE GENOMIC DNA]</scope>
    <source>
        <strain evidence="3">HF-4214</strain>
    </source>
</reference>
<feature type="chain" id="PRO_5038996350" description="Lipoprotein" evidence="1">
    <location>
        <begin position="21"/>
        <end position="223"/>
    </location>
</feature>
<dbReference type="PROSITE" id="PS51257">
    <property type="entry name" value="PROKAR_LIPOPROTEIN"/>
    <property type="match status" value="1"/>
</dbReference>
<dbReference type="RefSeq" id="WP_154334809.1">
    <property type="nucleotide sequence ID" value="NZ_VTFY01000018.1"/>
</dbReference>
<evidence type="ECO:0000256" key="1">
    <source>
        <dbReference type="SAM" id="SignalP"/>
    </source>
</evidence>
<protein>
    <recommendedName>
        <fullName evidence="4">Lipoprotein</fullName>
    </recommendedName>
</protein>